<sequence length="53" mass="5858">MGFCTDPGHGLRCGRQTTSPWNQPSKEIPGVLWGLMMTDFGRGSHNAEYTFIA</sequence>
<gene>
    <name evidence="1" type="ORF">e2017b09.tmp0131</name>
</gene>
<protein>
    <submittedName>
        <fullName evidence="1">Uncharacterized protein</fullName>
    </submittedName>
</protein>
<organism evidence="1 2">
    <name type="scientific">Eimeria tenella</name>
    <name type="common">Coccidian parasite</name>
    <dbReference type="NCBI Taxonomy" id="5802"/>
    <lineage>
        <taxon>Eukaryota</taxon>
        <taxon>Sar</taxon>
        <taxon>Alveolata</taxon>
        <taxon>Apicomplexa</taxon>
        <taxon>Conoidasida</taxon>
        <taxon>Coccidia</taxon>
        <taxon>Eucoccidiorida</taxon>
        <taxon>Eimeriorina</taxon>
        <taxon>Eimeriidae</taxon>
        <taxon>Eimeria</taxon>
    </lineage>
</organism>
<proteinExistence type="predicted"/>
<dbReference type="AlphaFoldDB" id="C8TDW2"/>
<evidence type="ECO:0000313" key="2">
    <source>
        <dbReference type="Proteomes" id="UP000243681"/>
    </source>
</evidence>
<evidence type="ECO:0000313" key="1">
    <source>
        <dbReference type="EMBL" id="CAK51448.1"/>
    </source>
</evidence>
<accession>C8TDW2</accession>
<dbReference type="Proteomes" id="UP000243681">
    <property type="component" value="Chromosome 1"/>
</dbReference>
<reference evidence="1 2" key="1">
    <citation type="journal article" date="2007" name="Genome Res.">
        <title>Sequencing and analysis of chromosome 1 of Eimeria tenella reveals a unique segmental organization.</title>
        <authorList>
            <person name="Ling K.H."/>
            <person name="Rajandream M.A."/>
            <person name="Rivailler P."/>
            <person name="Ivens A."/>
            <person name="Yap S.J."/>
            <person name="Madeira A.M.B.N."/>
            <person name="Mungall K."/>
            <person name="Billington K."/>
            <person name="Yee W.Y."/>
            <person name="Bankier A.T."/>
            <person name="Carroll F."/>
            <person name="Durham A.M."/>
            <person name="Peters N."/>
            <person name="Loo S.S."/>
            <person name="Mat-Isa M.N."/>
            <person name="Novaes J."/>
            <person name="Quail M."/>
            <person name="Rosli R."/>
            <person name="Shamsudin M.N."/>
            <person name="Sobreira T.J.P."/>
            <person name="Tivey A.R."/>
            <person name="Wai S.F."/>
            <person name="White S."/>
            <person name="Wu X."/>
            <person name="Kerhornou A.X."/>
            <person name="Blake D."/>
            <person name="Mohamed R."/>
            <person name="Shirley M."/>
            <person name="Gruber A."/>
            <person name="Berriman M."/>
            <person name="Tomley F."/>
            <person name="Dear P.H."/>
            <person name="Wan K.L."/>
        </authorList>
    </citation>
    <scope>NUCLEOTIDE SEQUENCE [LARGE SCALE GENOMIC DNA]</scope>
    <source>
        <strain evidence="1 2">Houghton</strain>
    </source>
</reference>
<dbReference type="EMBL" id="AM269894">
    <property type="protein sequence ID" value="CAK51448.1"/>
    <property type="molecule type" value="Genomic_DNA"/>
</dbReference>
<name>C8TDW2_EIMTE</name>